<dbReference type="PROSITE" id="PS50949">
    <property type="entry name" value="HTH_GNTR"/>
    <property type="match status" value="1"/>
</dbReference>
<dbReference type="PANTHER" id="PTHR38445:SF9">
    <property type="entry name" value="HTH-TYPE TRANSCRIPTIONAL REPRESSOR YTRA"/>
    <property type="match status" value="1"/>
</dbReference>
<dbReference type="Pfam" id="PF00392">
    <property type="entry name" value="GntR"/>
    <property type="match status" value="1"/>
</dbReference>
<dbReference type="InterPro" id="IPR000524">
    <property type="entry name" value="Tscrpt_reg_HTH_GntR"/>
</dbReference>
<dbReference type="RefSeq" id="WP_161884855.1">
    <property type="nucleotide sequence ID" value="NZ_CP017146.1"/>
</dbReference>
<dbReference type="GO" id="GO:0003677">
    <property type="term" value="F:DNA binding"/>
    <property type="evidence" value="ECO:0007669"/>
    <property type="project" value="UniProtKB-KW"/>
</dbReference>
<dbReference type="KEGG" id="mant:BHD05_01460"/>
<evidence type="ECO:0000259" key="4">
    <source>
        <dbReference type="PROSITE" id="PS50949"/>
    </source>
</evidence>
<dbReference type="SUPFAM" id="SSF46785">
    <property type="entry name" value="Winged helix' DNA-binding domain"/>
    <property type="match status" value="1"/>
</dbReference>
<evidence type="ECO:0000256" key="1">
    <source>
        <dbReference type="ARBA" id="ARBA00023015"/>
    </source>
</evidence>
<keyword evidence="3" id="KW-0804">Transcription</keyword>
<protein>
    <submittedName>
        <fullName evidence="5">GntR family transcriptional regulator</fullName>
    </submittedName>
</protein>
<evidence type="ECO:0000313" key="5">
    <source>
        <dbReference type="EMBL" id="QHO68496.1"/>
    </source>
</evidence>
<dbReference type="GO" id="GO:0003700">
    <property type="term" value="F:DNA-binding transcription factor activity"/>
    <property type="evidence" value="ECO:0007669"/>
    <property type="project" value="InterPro"/>
</dbReference>
<dbReference type="OrthoDB" id="4307011at2"/>
<dbReference type="Gene3D" id="1.10.10.10">
    <property type="entry name" value="Winged helix-like DNA-binding domain superfamily/Winged helix DNA-binding domain"/>
    <property type="match status" value="1"/>
</dbReference>
<keyword evidence="6" id="KW-1185">Reference proteome</keyword>
<evidence type="ECO:0000313" key="6">
    <source>
        <dbReference type="Proteomes" id="UP000464507"/>
    </source>
</evidence>
<dbReference type="PANTHER" id="PTHR38445">
    <property type="entry name" value="HTH-TYPE TRANSCRIPTIONAL REPRESSOR YTRA"/>
    <property type="match status" value="1"/>
</dbReference>
<name>A0A7L5AF36_9MICO</name>
<evidence type="ECO:0000256" key="2">
    <source>
        <dbReference type="ARBA" id="ARBA00023125"/>
    </source>
</evidence>
<keyword evidence="2" id="KW-0238">DNA-binding</keyword>
<dbReference type="AlphaFoldDB" id="A0A7L5AF36"/>
<keyword evidence="1" id="KW-0805">Transcription regulation</keyword>
<dbReference type="InterPro" id="IPR036388">
    <property type="entry name" value="WH-like_DNA-bd_sf"/>
</dbReference>
<accession>A0A7L5AF36</accession>
<reference evidence="5 6" key="1">
    <citation type="submission" date="2016-09" db="EMBL/GenBank/DDBJ databases">
        <title>Complete genome sequence of microbes from the polar regions.</title>
        <authorList>
            <person name="Liao L."/>
            <person name="Chen B."/>
        </authorList>
    </citation>
    <scope>NUCLEOTIDE SEQUENCE [LARGE SCALE GENOMIC DNA]</scope>
    <source>
        <strain evidence="5 6">ZS314</strain>
    </source>
</reference>
<dbReference type="EMBL" id="CP017146">
    <property type="protein sequence ID" value="QHO68496.1"/>
    <property type="molecule type" value="Genomic_DNA"/>
</dbReference>
<dbReference type="SMART" id="SM00345">
    <property type="entry name" value="HTH_GNTR"/>
    <property type="match status" value="1"/>
</dbReference>
<dbReference type="CDD" id="cd07377">
    <property type="entry name" value="WHTH_GntR"/>
    <property type="match status" value="1"/>
</dbReference>
<sequence length="120" mass="12802">MNLVIDAASGVPPFEQIRVQIIEAVRAGSLVPGAKLPTVRGLADELGIAPNTVARSYRELERDEVIETRGRKGTFIAATGDATQRQAQAAATAFAQRIRELRVDPDAALDLARAALSAEH</sequence>
<proteinExistence type="predicted"/>
<gene>
    <name evidence="5" type="ORF">BHD05_01460</name>
</gene>
<dbReference type="Proteomes" id="UP000464507">
    <property type="component" value="Chromosome"/>
</dbReference>
<feature type="domain" description="HTH gntR-type" evidence="4">
    <location>
        <begin position="11"/>
        <end position="79"/>
    </location>
</feature>
<organism evidence="5 6">
    <name type="scientific">Marisediminicola antarctica</name>
    <dbReference type="NCBI Taxonomy" id="674079"/>
    <lineage>
        <taxon>Bacteria</taxon>
        <taxon>Bacillati</taxon>
        <taxon>Actinomycetota</taxon>
        <taxon>Actinomycetes</taxon>
        <taxon>Micrococcales</taxon>
        <taxon>Microbacteriaceae</taxon>
        <taxon>Marisediminicola</taxon>
    </lineage>
</organism>
<dbReference type="InterPro" id="IPR036390">
    <property type="entry name" value="WH_DNA-bd_sf"/>
</dbReference>
<evidence type="ECO:0000256" key="3">
    <source>
        <dbReference type="ARBA" id="ARBA00023163"/>
    </source>
</evidence>